<dbReference type="AlphaFoldDB" id="A0A5B7GXB7"/>
<keyword evidence="3" id="KW-1185">Reference proteome</keyword>
<sequence>MPPSPSHSLPRRYHRWPINKNLGRYPVLRRERTGRAVLGGERRATLRQVSRATRTSALSSRLYRRPLPAPCSPCSTTPHLLPTTMPRTSLTHNTARRHYNTSQVLAHSDSRAEHRGLN</sequence>
<reference evidence="2 3" key="1">
    <citation type="submission" date="2019-05" db="EMBL/GenBank/DDBJ databases">
        <title>Another draft genome of Portunus trituberculatus and its Hox gene families provides insights of decapod evolution.</title>
        <authorList>
            <person name="Jeong J.-H."/>
            <person name="Song I."/>
            <person name="Kim S."/>
            <person name="Choi T."/>
            <person name="Kim D."/>
            <person name="Ryu S."/>
            <person name="Kim W."/>
        </authorList>
    </citation>
    <scope>NUCLEOTIDE SEQUENCE [LARGE SCALE GENOMIC DNA]</scope>
    <source>
        <tissue evidence="2">Muscle</tissue>
    </source>
</reference>
<organism evidence="2 3">
    <name type="scientific">Portunus trituberculatus</name>
    <name type="common">Swimming crab</name>
    <name type="synonym">Neptunus trituberculatus</name>
    <dbReference type="NCBI Taxonomy" id="210409"/>
    <lineage>
        <taxon>Eukaryota</taxon>
        <taxon>Metazoa</taxon>
        <taxon>Ecdysozoa</taxon>
        <taxon>Arthropoda</taxon>
        <taxon>Crustacea</taxon>
        <taxon>Multicrustacea</taxon>
        <taxon>Malacostraca</taxon>
        <taxon>Eumalacostraca</taxon>
        <taxon>Eucarida</taxon>
        <taxon>Decapoda</taxon>
        <taxon>Pleocyemata</taxon>
        <taxon>Brachyura</taxon>
        <taxon>Eubrachyura</taxon>
        <taxon>Portunoidea</taxon>
        <taxon>Portunidae</taxon>
        <taxon>Portuninae</taxon>
        <taxon>Portunus</taxon>
    </lineage>
</organism>
<gene>
    <name evidence="2" type="ORF">E2C01_055884</name>
</gene>
<evidence type="ECO:0000313" key="2">
    <source>
        <dbReference type="EMBL" id="MPC61807.1"/>
    </source>
</evidence>
<feature type="compositionally biased region" description="Basic and acidic residues" evidence="1">
    <location>
        <begin position="108"/>
        <end position="118"/>
    </location>
</feature>
<comment type="caution">
    <text evidence="2">The sequence shown here is derived from an EMBL/GenBank/DDBJ whole genome shotgun (WGS) entry which is preliminary data.</text>
</comment>
<name>A0A5B7GXB7_PORTR</name>
<dbReference type="Proteomes" id="UP000324222">
    <property type="component" value="Unassembled WGS sequence"/>
</dbReference>
<evidence type="ECO:0000256" key="1">
    <source>
        <dbReference type="SAM" id="MobiDB-lite"/>
    </source>
</evidence>
<evidence type="ECO:0000313" key="3">
    <source>
        <dbReference type="Proteomes" id="UP000324222"/>
    </source>
</evidence>
<protein>
    <submittedName>
        <fullName evidence="2">Uncharacterized protein</fullName>
    </submittedName>
</protein>
<proteinExistence type="predicted"/>
<accession>A0A5B7GXB7</accession>
<feature type="region of interest" description="Disordered" evidence="1">
    <location>
        <begin position="74"/>
        <end position="118"/>
    </location>
</feature>
<dbReference type="EMBL" id="VSRR010018955">
    <property type="protein sequence ID" value="MPC61807.1"/>
    <property type="molecule type" value="Genomic_DNA"/>
</dbReference>